<dbReference type="FunFam" id="3.40.30.10:FF:000020">
    <property type="entry name" value="Peroxiredoxin"/>
    <property type="match status" value="1"/>
</dbReference>
<comment type="caution">
    <text evidence="8">The sequence shown here is derived from an EMBL/GenBank/DDBJ whole genome shotgun (WGS) entry which is preliminary data.</text>
</comment>
<dbReference type="PANTHER" id="PTHR10430">
    <property type="entry name" value="PEROXIREDOXIN"/>
    <property type="match status" value="1"/>
</dbReference>
<dbReference type="EMBL" id="JAEMUK010000016">
    <property type="protein sequence ID" value="MBJ7543721.1"/>
    <property type="molecule type" value="Genomic_DNA"/>
</dbReference>
<evidence type="ECO:0000259" key="7">
    <source>
        <dbReference type="PROSITE" id="PS51352"/>
    </source>
</evidence>
<evidence type="ECO:0000313" key="8">
    <source>
        <dbReference type="EMBL" id="MBJ7543721.1"/>
    </source>
</evidence>
<keyword evidence="1 6" id="KW-0575">Peroxidase</keyword>
<reference evidence="8 9" key="1">
    <citation type="submission" date="2020-12" db="EMBL/GenBank/DDBJ databases">
        <title>Revised draft genomes of Rhodomicrobium vannielii ATCC 17100 and Rhodomicrobium udaipurense JA643.</title>
        <authorList>
            <person name="Conners E.M."/>
            <person name="Davenport E.J."/>
            <person name="Bose A."/>
        </authorList>
    </citation>
    <scope>NUCLEOTIDE SEQUENCE [LARGE SCALE GENOMIC DNA]</scope>
    <source>
        <strain evidence="8 9">JA643</strain>
    </source>
</reference>
<gene>
    <name evidence="8" type="ORF">JDN41_09120</name>
</gene>
<comment type="catalytic activity">
    <reaction evidence="6">
        <text>a hydroperoxide + 2 glutathione = an alcohol + glutathione disulfide + H2O</text>
        <dbReference type="Rhea" id="RHEA:62632"/>
        <dbReference type="ChEBI" id="CHEBI:15377"/>
        <dbReference type="ChEBI" id="CHEBI:30879"/>
        <dbReference type="ChEBI" id="CHEBI:35924"/>
        <dbReference type="ChEBI" id="CHEBI:57925"/>
        <dbReference type="ChEBI" id="CHEBI:58297"/>
        <dbReference type="EC" id="1.11.1.27"/>
    </reaction>
</comment>
<evidence type="ECO:0000256" key="2">
    <source>
        <dbReference type="ARBA" id="ARBA00022862"/>
    </source>
</evidence>
<dbReference type="GO" id="GO:0008379">
    <property type="term" value="F:thioredoxin peroxidase activity"/>
    <property type="evidence" value="ECO:0007669"/>
    <property type="project" value="InterPro"/>
</dbReference>
<dbReference type="InterPro" id="IPR037944">
    <property type="entry name" value="PRX5-like"/>
</dbReference>
<evidence type="ECO:0000256" key="5">
    <source>
        <dbReference type="PIRSR" id="PIRSR637944-1"/>
    </source>
</evidence>
<dbReference type="InterPro" id="IPR013740">
    <property type="entry name" value="Redoxin"/>
</dbReference>
<evidence type="ECO:0000313" key="9">
    <source>
        <dbReference type="Proteomes" id="UP000623250"/>
    </source>
</evidence>
<dbReference type="AlphaFoldDB" id="A0A8I1GGY3"/>
<dbReference type="InterPro" id="IPR013766">
    <property type="entry name" value="Thioredoxin_domain"/>
</dbReference>
<dbReference type="GO" id="GO:0042744">
    <property type="term" value="P:hydrogen peroxide catabolic process"/>
    <property type="evidence" value="ECO:0007669"/>
    <property type="project" value="TreeGrafter"/>
</dbReference>
<evidence type="ECO:0000256" key="4">
    <source>
        <dbReference type="ARBA" id="ARBA00023284"/>
    </source>
</evidence>
<dbReference type="Pfam" id="PF08534">
    <property type="entry name" value="Redoxin"/>
    <property type="match status" value="1"/>
</dbReference>
<comment type="similarity">
    <text evidence="6">Belongs to the peroxiredoxin family. Prx5 subfamily.</text>
</comment>
<dbReference type="PROSITE" id="PS51352">
    <property type="entry name" value="THIOREDOXIN_2"/>
    <property type="match status" value="1"/>
</dbReference>
<dbReference type="GO" id="GO:0034599">
    <property type="term" value="P:cellular response to oxidative stress"/>
    <property type="evidence" value="ECO:0007669"/>
    <property type="project" value="InterPro"/>
</dbReference>
<comment type="function">
    <text evidence="6">Thiol-specific peroxidase that catalyzes the reduction of hydrogen peroxide and organic hydroperoxides to water and alcohols, respectively. Plays a role in cell protection against oxidative stress by detoxifying peroxides.</text>
</comment>
<accession>A0A8I1GGY3</accession>
<organism evidence="8 9">
    <name type="scientific">Rhodomicrobium udaipurense</name>
    <dbReference type="NCBI Taxonomy" id="1202716"/>
    <lineage>
        <taxon>Bacteria</taxon>
        <taxon>Pseudomonadati</taxon>
        <taxon>Pseudomonadota</taxon>
        <taxon>Alphaproteobacteria</taxon>
        <taxon>Hyphomicrobiales</taxon>
        <taxon>Hyphomicrobiaceae</taxon>
        <taxon>Rhodomicrobium</taxon>
    </lineage>
</organism>
<dbReference type="PANTHER" id="PTHR10430:SF16">
    <property type="entry name" value="PEROXIREDOXIN-5, MITOCHONDRIAL"/>
    <property type="match status" value="1"/>
</dbReference>
<dbReference type="CDD" id="cd03013">
    <property type="entry name" value="PRX5_like"/>
    <property type="match status" value="1"/>
</dbReference>
<feature type="active site" description="Cysteine sulfenic acid (-SOH) intermediate" evidence="5">
    <location>
        <position position="49"/>
    </location>
</feature>
<keyword evidence="2 6" id="KW-0049">Antioxidant</keyword>
<dbReference type="GO" id="GO:0045454">
    <property type="term" value="P:cell redox homeostasis"/>
    <property type="evidence" value="ECO:0007669"/>
    <property type="project" value="TreeGrafter"/>
</dbReference>
<dbReference type="SUPFAM" id="SSF52833">
    <property type="entry name" value="Thioredoxin-like"/>
    <property type="match status" value="1"/>
</dbReference>
<dbReference type="Gene3D" id="3.40.30.10">
    <property type="entry name" value="Glutaredoxin"/>
    <property type="match status" value="1"/>
</dbReference>
<sequence>MTIAPGTHLPHAKFKIMTATGPADVSADELFGGKKAVLFAVPGAFTPTCSLAHLPGFIEHADDFKAKGVDVVACTAVNDVFVLDAWAKSTGAGEKIVFLADGSGDFAKTIGLDLDAGAFGLGLRSKRYAMLLEDGVVKALHVEENPSVAEASSADRLLADL</sequence>
<dbReference type="Proteomes" id="UP000623250">
    <property type="component" value="Unassembled WGS sequence"/>
</dbReference>
<keyword evidence="4 6" id="KW-0676">Redox-active center</keyword>
<evidence type="ECO:0000256" key="6">
    <source>
        <dbReference type="RuleBase" id="RU366011"/>
    </source>
</evidence>
<dbReference type="EC" id="1.11.1.27" evidence="6"/>
<dbReference type="InterPro" id="IPR036249">
    <property type="entry name" value="Thioredoxin-like_sf"/>
</dbReference>
<feature type="domain" description="Thioredoxin" evidence="7">
    <location>
        <begin position="3"/>
        <end position="161"/>
    </location>
</feature>
<keyword evidence="3 6" id="KW-0560">Oxidoreductase</keyword>
<dbReference type="RefSeq" id="WP_037232978.1">
    <property type="nucleotide sequence ID" value="NZ_JAEMUK010000016.1"/>
</dbReference>
<evidence type="ECO:0000256" key="3">
    <source>
        <dbReference type="ARBA" id="ARBA00023002"/>
    </source>
</evidence>
<name>A0A8I1GGY3_9HYPH</name>
<protein>
    <recommendedName>
        <fullName evidence="6">Glutathione-dependent peroxiredoxin</fullName>
        <ecNumber evidence="6">1.11.1.27</ecNumber>
    </recommendedName>
</protein>
<dbReference type="GO" id="GO:0005737">
    <property type="term" value="C:cytoplasm"/>
    <property type="evidence" value="ECO:0007669"/>
    <property type="project" value="TreeGrafter"/>
</dbReference>
<keyword evidence="9" id="KW-1185">Reference proteome</keyword>
<proteinExistence type="inferred from homology"/>
<evidence type="ECO:0000256" key="1">
    <source>
        <dbReference type="ARBA" id="ARBA00022559"/>
    </source>
</evidence>